<dbReference type="InterPro" id="IPR036724">
    <property type="entry name" value="Cobalamin-bd_sf"/>
</dbReference>
<evidence type="ECO:0000313" key="2">
    <source>
        <dbReference type="EMBL" id="ARS64627.1"/>
    </source>
</evidence>
<dbReference type="Proteomes" id="UP000249949">
    <property type="component" value="Chromosome"/>
</dbReference>
<dbReference type="RefSeq" id="WP_086907701.1">
    <property type="nucleotide sequence ID" value="NZ_CP021324.1"/>
</dbReference>
<reference evidence="2 3" key="1">
    <citation type="journal article" date="2017" name="Environ. Microbiol.">
        <title>Genome and epigenome of a novel marine Thaumarchaeota strain suggest viral infection, phosphorothioation DNA modification and multiple restriction systems.</title>
        <authorList>
            <person name="Ahlgren N.A."/>
            <person name="Chen Y."/>
            <person name="Needham D.M."/>
            <person name="Parada A.E."/>
            <person name="Sachdeva R."/>
            <person name="Trinh V."/>
            <person name="Chen T."/>
            <person name="Fuhrman J.A."/>
        </authorList>
    </citation>
    <scope>NUCLEOTIDE SEQUENCE [LARGE SCALE GENOMIC DNA]</scope>
    <source>
        <strain evidence="2 3">SPOT01</strain>
    </source>
</reference>
<keyword evidence="3" id="KW-1185">Reference proteome</keyword>
<dbReference type="AlphaFoldDB" id="A0A2Z2HMD6"/>
<evidence type="ECO:0000259" key="1">
    <source>
        <dbReference type="PROSITE" id="PS51332"/>
    </source>
</evidence>
<dbReference type="Pfam" id="PF02310">
    <property type="entry name" value="B12-binding"/>
    <property type="match status" value="1"/>
</dbReference>
<dbReference type="OrthoDB" id="9770at2157"/>
<dbReference type="EMBL" id="CP021324">
    <property type="protein sequence ID" value="ARS64627.1"/>
    <property type="molecule type" value="Genomic_DNA"/>
</dbReference>
<dbReference type="CDD" id="cd02065">
    <property type="entry name" value="B12-binding_like"/>
    <property type="match status" value="1"/>
</dbReference>
<accession>A0A2Z2HMD6</accession>
<dbReference type="GeneID" id="32901465"/>
<evidence type="ECO:0000313" key="3">
    <source>
        <dbReference type="Proteomes" id="UP000249949"/>
    </source>
</evidence>
<dbReference type="KEGG" id="nct:NMSP_1009"/>
<dbReference type="PROSITE" id="PS51332">
    <property type="entry name" value="B12_BINDING"/>
    <property type="match status" value="1"/>
</dbReference>
<gene>
    <name evidence="2" type="ORF">NMSP_1009</name>
</gene>
<sequence>MAYLRVKSIRGQKYLYLVKSSWDAKKKTSKQSIIKYLGIESDVTINDVPEDYRNSKKISDYFLNQKYFQPKVQNELIQKLQLDMLTSLKNGDFVNTYSMLESYEKIYGIESFMDEVLIPLIGEIGNLGNSKKIDLGTQTTCYNAIEDLLNMIIEKSSVNPSKKKILICVPNGEQHTLGTKILQTKLSLKGNVVDNLPPFTPSSLIMESIEHDNPDCVFVSVTLDENLLSAKRMVEKINEKFGLPIIVGGNAVQNDSENWDLPIAKNLSIPKILKLIQSKKLQILTTK</sequence>
<protein>
    <submittedName>
        <fullName evidence="2">B12 binding domain protein</fullName>
    </submittedName>
</protein>
<organism evidence="2 3">
    <name type="scientific">Candidatus Nitrosomarinus catalinensis</name>
    <dbReference type="NCBI Taxonomy" id="1898749"/>
    <lineage>
        <taxon>Archaea</taxon>
        <taxon>Nitrososphaerota</taxon>
        <taxon>Nitrososphaeria</taxon>
        <taxon>Nitrosopumilales</taxon>
        <taxon>Nitrosopumilaceae</taxon>
        <taxon>Candidatus Nitrosomarinus</taxon>
    </lineage>
</organism>
<proteinExistence type="predicted"/>
<dbReference type="GO" id="GO:0031419">
    <property type="term" value="F:cobalamin binding"/>
    <property type="evidence" value="ECO:0007669"/>
    <property type="project" value="InterPro"/>
</dbReference>
<dbReference type="InterPro" id="IPR006158">
    <property type="entry name" value="Cobalamin-bd"/>
</dbReference>
<feature type="domain" description="B12-binding" evidence="1">
    <location>
        <begin position="162"/>
        <end position="287"/>
    </location>
</feature>
<dbReference type="GO" id="GO:0046872">
    <property type="term" value="F:metal ion binding"/>
    <property type="evidence" value="ECO:0007669"/>
    <property type="project" value="InterPro"/>
</dbReference>
<dbReference type="Gene3D" id="3.40.50.280">
    <property type="entry name" value="Cobalamin-binding domain"/>
    <property type="match status" value="1"/>
</dbReference>
<name>A0A2Z2HMD6_9ARCH</name>
<dbReference type="SUPFAM" id="SSF52242">
    <property type="entry name" value="Cobalamin (vitamin B12)-binding domain"/>
    <property type="match status" value="1"/>
</dbReference>